<dbReference type="GO" id="GO:0003950">
    <property type="term" value="F:NAD+ poly-ADP-ribosyltransferase activity"/>
    <property type="evidence" value="ECO:0007669"/>
    <property type="project" value="InterPro"/>
</dbReference>
<evidence type="ECO:0000313" key="4">
    <source>
        <dbReference type="Proteomes" id="UP000751190"/>
    </source>
</evidence>
<dbReference type="Proteomes" id="UP000751190">
    <property type="component" value="Unassembled WGS sequence"/>
</dbReference>
<dbReference type="EMBL" id="JAGTXO010000010">
    <property type="protein sequence ID" value="KAG8465455.1"/>
    <property type="molecule type" value="Genomic_DNA"/>
</dbReference>
<dbReference type="InterPro" id="IPR012317">
    <property type="entry name" value="Poly(ADP-ribose)pol_cat_dom"/>
</dbReference>
<name>A0A8J6CD45_DIALT</name>
<dbReference type="OrthoDB" id="10256774at2759"/>
<sequence length="429" mass="44875">MSATADPGGENVHSGERGSGRAAVQADEGECGDSGSSPRVSRERGPTSLRRPLPWTHAAVDTDLVTSRLIAELRQENPGLQGRTVVSESLAAAFVSRYFRMVADLGTERALPRVVFHGTQPHNFDAIIAGNLKVPNGVDVVSASGRSTYGQGIYVSSDFRVALNYGRDRTREGAAGVLAVGGATAESGKKRELDAPADESANSAALRERNQVAFVCLALPGRQWLSMPPMDAGCRTVRPNFDSHASADRGGVISVFFDSSQLLPCFLTTRESLICAQEATMRAVNALIKATPQPVRGVGGARAGGSAGVHGDDGQSSKSAADAASTKSEPEPETRSVQVFPQHPLPLRPPLAASVHAQLRDAAAAAVGAAERIRLVTVGSEQVHLPAPAARAPELAAAAAARHDRRVAGGAPVFVTASWDGVEKKMRYS</sequence>
<evidence type="ECO:0000256" key="1">
    <source>
        <dbReference type="SAM" id="MobiDB-lite"/>
    </source>
</evidence>
<dbReference type="Gene3D" id="3.90.228.10">
    <property type="match status" value="1"/>
</dbReference>
<evidence type="ECO:0000259" key="2">
    <source>
        <dbReference type="Pfam" id="PF00644"/>
    </source>
</evidence>
<keyword evidence="4" id="KW-1185">Reference proteome</keyword>
<feature type="domain" description="PARP catalytic" evidence="2">
    <location>
        <begin position="113"/>
        <end position="174"/>
    </location>
</feature>
<dbReference type="Pfam" id="PF00644">
    <property type="entry name" value="PARP"/>
    <property type="match status" value="1"/>
</dbReference>
<organism evidence="3 4">
    <name type="scientific">Diacronema lutheri</name>
    <name type="common">Unicellular marine alga</name>
    <name type="synonym">Monochrysis lutheri</name>
    <dbReference type="NCBI Taxonomy" id="2081491"/>
    <lineage>
        <taxon>Eukaryota</taxon>
        <taxon>Haptista</taxon>
        <taxon>Haptophyta</taxon>
        <taxon>Pavlovophyceae</taxon>
        <taxon>Pavlovales</taxon>
        <taxon>Pavlovaceae</taxon>
        <taxon>Diacronema</taxon>
    </lineage>
</organism>
<gene>
    <name evidence="3" type="ORF">KFE25_002762</name>
</gene>
<accession>A0A8J6CD45</accession>
<dbReference type="AlphaFoldDB" id="A0A8J6CD45"/>
<dbReference type="SUPFAM" id="SSF56399">
    <property type="entry name" value="ADP-ribosylation"/>
    <property type="match status" value="1"/>
</dbReference>
<protein>
    <recommendedName>
        <fullName evidence="2">PARP catalytic domain-containing protein</fullName>
    </recommendedName>
</protein>
<feature type="compositionally biased region" description="Low complexity" evidence="1">
    <location>
        <begin position="316"/>
        <end position="327"/>
    </location>
</feature>
<feature type="region of interest" description="Disordered" evidence="1">
    <location>
        <begin position="294"/>
        <end position="337"/>
    </location>
</feature>
<feature type="region of interest" description="Disordered" evidence="1">
    <location>
        <begin position="1"/>
        <end position="54"/>
    </location>
</feature>
<evidence type="ECO:0000313" key="3">
    <source>
        <dbReference type="EMBL" id="KAG8465455.1"/>
    </source>
</evidence>
<comment type="caution">
    <text evidence="3">The sequence shown here is derived from an EMBL/GenBank/DDBJ whole genome shotgun (WGS) entry which is preliminary data.</text>
</comment>
<feature type="compositionally biased region" description="Gly residues" evidence="1">
    <location>
        <begin position="297"/>
        <end position="308"/>
    </location>
</feature>
<proteinExistence type="predicted"/>
<reference evidence="3" key="1">
    <citation type="submission" date="2021-05" db="EMBL/GenBank/DDBJ databases">
        <title>The genome of the haptophyte Pavlova lutheri (Diacronema luteri, Pavlovales) - a model for lipid biosynthesis in eukaryotic algae.</title>
        <authorList>
            <person name="Hulatt C.J."/>
            <person name="Posewitz M.C."/>
        </authorList>
    </citation>
    <scope>NUCLEOTIDE SEQUENCE</scope>
    <source>
        <strain evidence="3">NIVA-4/92</strain>
    </source>
</reference>